<keyword evidence="2" id="KW-0694">RNA-binding</keyword>
<dbReference type="SUPFAM" id="SSF48371">
    <property type="entry name" value="ARM repeat"/>
    <property type="match status" value="1"/>
</dbReference>
<evidence type="ECO:0000256" key="3">
    <source>
        <dbReference type="PROSITE-ProRule" id="PRU00317"/>
    </source>
</evidence>
<feature type="domain" description="PUM-HD" evidence="5">
    <location>
        <begin position="319"/>
        <end position="673"/>
    </location>
</feature>
<dbReference type="Gene3D" id="3.30.70.330">
    <property type="match status" value="2"/>
</dbReference>
<dbReference type="InterPro" id="IPR000504">
    <property type="entry name" value="RRM_dom"/>
</dbReference>
<evidence type="ECO:0000313" key="6">
    <source>
        <dbReference type="EMBL" id="WFD27437.1"/>
    </source>
</evidence>
<dbReference type="SUPFAM" id="SSF54928">
    <property type="entry name" value="RNA-binding domain, RBD"/>
    <property type="match status" value="2"/>
</dbReference>
<dbReference type="Pfam" id="PF00806">
    <property type="entry name" value="PUF"/>
    <property type="match status" value="3"/>
</dbReference>
<dbReference type="InterPro" id="IPR011989">
    <property type="entry name" value="ARM-like"/>
</dbReference>
<evidence type="ECO:0000259" key="4">
    <source>
        <dbReference type="PROSITE" id="PS50102"/>
    </source>
</evidence>
<dbReference type="SMART" id="SM00025">
    <property type="entry name" value="Pumilio"/>
    <property type="match status" value="6"/>
</dbReference>
<dbReference type="InterPro" id="IPR035979">
    <property type="entry name" value="RBD_domain_sf"/>
</dbReference>
<dbReference type="GO" id="GO:0003723">
    <property type="term" value="F:RNA binding"/>
    <property type="evidence" value="ECO:0007669"/>
    <property type="project" value="UniProtKB-UniRule"/>
</dbReference>
<evidence type="ECO:0000313" key="7">
    <source>
        <dbReference type="Proteomes" id="UP001213623"/>
    </source>
</evidence>
<reference evidence="6" key="1">
    <citation type="submission" date="2023-03" db="EMBL/GenBank/DDBJ databases">
        <title>Mating type loci evolution in Malassezia.</title>
        <authorList>
            <person name="Coelho M.A."/>
        </authorList>
    </citation>
    <scope>NUCLEOTIDE SEQUENCE</scope>
    <source>
        <strain evidence="6">CBS 9557</strain>
    </source>
</reference>
<evidence type="ECO:0000256" key="2">
    <source>
        <dbReference type="PROSITE-ProRule" id="PRU00176"/>
    </source>
</evidence>
<dbReference type="InterPro" id="IPR033133">
    <property type="entry name" value="PUM-HD"/>
</dbReference>
<evidence type="ECO:0000259" key="5">
    <source>
        <dbReference type="PROSITE" id="PS50303"/>
    </source>
</evidence>
<dbReference type="PROSITE" id="PS50303">
    <property type="entry name" value="PUM_HD"/>
    <property type="match status" value="1"/>
</dbReference>
<accession>A0AAF0ESE2</accession>
<dbReference type="PROSITE" id="PS50302">
    <property type="entry name" value="PUM"/>
    <property type="match status" value="2"/>
</dbReference>
<proteinExistence type="predicted"/>
<feature type="repeat" description="Pumilio" evidence="3">
    <location>
        <begin position="418"/>
        <end position="454"/>
    </location>
</feature>
<dbReference type="EMBL" id="CP119895">
    <property type="protein sequence ID" value="WFD27437.1"/>
    <property type="molecule type" value="Genomic_DNA"/>
</dbReference>
<keyword evidence="1" id="KW-0677">Repeat</keyword>
<gene>
    <name evidence="6" type="ORF">MNAN1_002434</name>
</gene>
<dbReference type="PANTHER" id="PTHR47093">
    <property type="entry name" value="PROTEIN JSN1-RELATED"/>
    <property type="match status" value="1"/>
</dbReference>
<feature type="domain" description="RRM" evidence="4">
    <location>
        <begin position="97"/>
        <end position="162"/>
    </location>
</feature>
<organism evidence="6 7">
    <name type="scientific">Malassezia nana</name>
    <dbReference type="NCBI Taxonomy" id="180528"/>
    <lineage>
        <taxon>Eukaryota</taxon>
        <taxon>Fungi</taxon>
        <taxon>Dikarya</taxon>
        <taxon>Basidiomycota</taxon>
        <taxon>Ustilaginomycotina</taxon>
        <taxon>Malasseziomycetes</taxon>
        <taxon>Malasseziales</taxon>
        <taxon>Malasseziaceae</taxon>
        <taxon>Malassezia</taxon>
    </lineage>
</organism>
<dbReference type="InterPro" id="IPR001313">
    <property type="entry name" value="Pumilio_RNA-bd_rpt"/>
</dbReference>
<dbReference type="GO" id="GO:0000288">
    <property type="term" value="P:nuclear-transcribed mRNA catabolic process, deadenylation-dependent decay"/>
    <property type="evidence" value="ECO:0007669"/>
    <property type="project" value="TreeGrafter"/>
</dbReference>
<feature type="repeat" description="Pumilio" evidence="3">
    <location>
        <begin position="378"/>
        <end position="417"/>
    </location>
</feature>
<dbReference type="Pfam" id="PF00076">
    <property type="entry name" value="RRM_1"/>
    <property type="match status" value="1"/>
</dbReference>
<dbReference type="InterPro" id="IPR052645">
    <property type="entry name" value="Pumilio_domain_protein"/>
</dbReference>
<evidence type="ECO:0000256" key="1">
    <source>
        <dbReference type="ARBA" id="ARBA00022737"/>
    </source>
</evidence>
<dbReference type="InterPro" id="IPR012677">
    <property type="entry name" value="Nucleotide-bd_a/b_plait_sf"/>
</dbReference>
<protein>
    <recommendedName>
        <fullName evidence="8">Pumilio domain-containing protein C56F2.08c</fullName>
    </recommendedName>
</protein>
<dbReference type="SMART" id="SM00360">
    <property type="entry name" value="RRM"/>
    <property type="match status" value="2"/>
</dbReference>
<dbReference type="AlphaFoldDB" id="A0AAF0ESE2"/>
<evidence type="ECO:0008006" key="8">
    <source>
        <dbReference type="Google" id="ProtNLM"/>
    </source>
</evidence>
<dbReference type="InterPro" id="IPR016024">
    <property type="entry name" value="ARM-type_fold"/>
</dbReference>
<dbReference type="Gene3D" id="1.25.10.10">
    <property type="entry name" value="Leucine-rich Repeat Variant"/>
    <property type="match status" value="1"/>
</dbReference>
<dbReference type="PANTHER" id="PTHR47093:SF1">
    <property type="entry name" value="PROTEIN JSN1-RELATED"/>
    <property type="match status" value="1"/>
</dbReference>
<sequence length="722" mass="79263">MFASMPSVRDVFDPFPEMTSQETLRDTDVSSVAKTFDYLGLNEEPRPMAQDHSFNDVGMLQPSAAAAGFRAAVDDVLQRSPPGLTVEPTSLPRGEDCNVYLHHLSMQVSARMLLRLFEPYGSIEDIQLFPQNGTAVIQFEDPAYAKAAAAAGSAYIGPYMLDMLSDQTCSPQIVWGASSPNFIEPEPALSRVVLVSTLPPGTSQAKLVQWMGSIGKIERSCIRGQSAQVTFERLEDAQAALLLDDFTGHKNGVLTHWPIRVQTVREEDIWPAQPARALRIGGSAPIVPSSDKGGIPLPSDLVPAIDSSEGKALLNQLHFRTGVDPSVSNFQSLVQHMYHNGIPYPSENRGSRRIDHAKYREMRKMLEAQQCSQAQVDELALEQLEIIVELARNYIGNTVVQRFFEQCTEDVKTRMLEILAPHLASLGIHKNGTWAAQKIIDCAKTPEQKKLIVEHIQPYTPALLLDQFGNYVVQCVLPFGFPLADFIMDAMVDRTWEIAQGRFGARSMRTCLDHPNTPREHIKRVALAIVLHCVPLATSPNGSLLLIWLFESSQLDGVPALVAPRLKPHLAQLCTHKLASAIVLRIITQTTDLSSAHLLLDALFDIPDAQILEKVLLDPVHGVLLIGRALLSPALQPDVQAQYAETVKSLLERNGLVQVPAYRRLADQVGLANECANGLYSTGLSGLSGPAAFPAEGNAPPSERWGLVHYPSQKLTIHLDTI</sequence>
<dbReference type="Proteomes" id="UP001213623">
    <property type="component" value="Chromosome 4"/>
</dbReference>
<name>A0AAF0ESE2_9BASI</name>
<dbReference type="PROSITE" id="PS50102">
    <property type="entry name" value="RRM"/>
    <property type="match status" value="1"/>
</dbReference>
<keyword evidence="7" id="KW-1185">Reference proteome</keyword>